<name>A0ABN0NKT7_9GAMM</name>
<keyword evidence="2" id="KW-1185">Reference proteome</keyword>
<evidence type="ECO:0000313" key="1">
    <source>
        <dbReference type="EMBL" id="ERG62087.1"/>
    </source>
</evidence>
<accession>A0ABN0NKT7</accession>
<evidence type="ECO:0000313" key="2">
    <source>
        <dbReference type="Proteomes" id="UP000016534"/>
    </source>
</evidence>
<organism evidence="1 2">
    <name type="scientific">Pseudoalteromonas undina</name>
    <dbReference type="NCBI Taxonomy" id="43660"/>
    <lineage>
        <taxon>Bacteria</taxon>
        <taxon>Pseudomonadati</taxon>
        <taxon>Pseudomonadota</taxon>
        <taxon>Gammaproteobacteria</taxon>
        <taxon>Alteromonadales</taxon>
        <taxon>Pseudoalteromonadaceae</taxon>
        <taxon>Pseudoalteromonas</taxon>
    </lineage>
</organism>
<gene>
    <name evidence="1" type="ORF">PUND_03300</name>
</gene>
<proteinExistence type="predicted"/>
<comment type="caution">
    <text evidence="1">The sequence shown here is derived from an EMBL/GenBank/DDBJ whole genome shotgun (WGS) entry which is preliminary data.</text>
</comment>
<protein>
    <submittedName>
        <fullName evidence="1">Oligosaccharide biosynthesis protein Alg14-like protein</fullName>
    </submittedName>
</protein>
<sequence>MSKKLIAIASTGGHYVQLSRIMKQANFDSNDILFVRTKVNEHDTSSFENETLIEDVSRDTLARTPIVAFQLLKIILKHKPKWIVTTGAMPGLTSIVIGRILLRKTMWVDSIANTKQLSASGRMAKKFAHKTLTQWPDLAGDNVEYKGRVI</sequence>
<reference evidence="1" key="2">
    <citation type="submission" date="2013-04" db="EMBL/GenBank/DDBJ databases">
        <title>Genome sequence of Pseudoalteromonas undina.</title>
        <authorList>
            <person name="Xie B.-B."/>
            <person name="Rong J.-C."/>
            <person name="Qin Q.-L."/>
            <person name="Shu Y.-L."/>
            <person name="Zhang Y.-Z."/>
        </authorList>
    </citation>
    <scope>NUCLEOTIDE SEQUENCE</scope>
    <source>
        <strain evidence="1">NCIMB 2128</strain>
    </source>
</reference>
<reference evidence="1" key="1">
    <citation type="journal article" date="2012" name="J. Bacteriol.">
        <title>Genome sequences of type strains of seven species of the marine bacterium Pseudoalteromonas.</title>
        <authorList>
            <person name="Xie B.B."/>
            <person name="Shu Y.L."/>
            <person name="Qin Q.L."/>
            <person name="Rong J.C."/>
            <person name="Zhang X.Y."/>
            <person name="Chen X.L."/>
            <person name="Shi M."/>
            <person name="He H.L."/>
            <person name="Zhou B.C."/>
            <person name="Zhang Y.Z."/>
        </authorList>
    </citation>
    <scope>NUCLEOTIDE SEQUENCE [LARGE SCALE GENOMIC DNA]</scope>
    <source>
        <strain evidence="1">NCIMB 2128</strain>
    </source>
</reference>
<dbReference type="EMBL" id="AHCF02000008">
    <property type="protein sequence ID" value="ERG62087.1"/>
    <property type="molecule type" value="Genomic_DNA"/>
</dbReference>
<dbReference type="Gene3D" id="3.40.50.2000">
    <property type="entry name" value="Glycogen Phosphorylase B"/>
    <property type="match status" value="1"/>
</dbReference>
<dbReference type="Proteomes" id="UP000016534">
    <property type="component" value="Unassembled WGS sequence"/>
</dbReference>